<dbReference type="EMBL" id="CAJOAZ010024064">
    <property type="protein sequence ID" value="CAF4381072.1"/>
    <property type="molecule type" value="Genomic_DNA"/>
</dbReference>
<gene>
    <name evidence="2" type="ORF">OXD698_LOCUS50380</name>
</gene>
<dbReference type="Gene3D" id="1.20.1070.10">
    <property type="entry name" value="Rhodopsin 7-helix transmembrane proteins"/>
    <property type="match status" value="1"/>
</dbReference>
<evidence type="ECO:0000256" key="1">
    <source>
        <dbReference type="SAM" id="Phobius"/>
    </source>
</evidence>
<name>A0A820N1M9_9BILA</name>
<evidence type="ECO:0000313" key="3">
    <source>
        <dbReference type="Proteomes" id="UP000663844"/>
    </source>
</evidence>
<dbReference type="Proteomes" id="UP000663844">
    <property type="component" value="Unassembled WGS sequence"/>
</dbReference>
<dbReference type="AlphaFoldDB" id="A0A820N1M9"/>
<evidence type="ECO:0000313" key="2">
    <source>
        <dbReference type="EMBL" id="CAF4381072.1"/>
    </source>
</evidence>
<keyword evidence="1" id="KW-0472">Membrane</keyword>
<protein>
    <recommendedName>
        <fullName evidence="4">G-protein coupled receptors family 1 profile domain-containing protein</fullName>
    </recommendedName>
</protein>
<proteinExistence type="predicted"/>
<evidence type="ECO:0008006" key="4">
    <source>
        <dbReference type="Google" id="ProtNLM"/>
    </source>
</evidence>
<comment type="caution">
    <text evidence="2">The sequence shown here is derived from an EMBL/GenBank/DDBJ whole genome shotgun (WGS) entry which is preliminary data.</text>
</comment>
<feature type="non-terminal residue" evidence="2">
    <location>
        <position position="1"/>
    </location>
</feature>
<sequence>MLAYRNVRRIVRRQIPIIRRRLDRQITAMVLLRIVVFICLTVPSIIYHIYAINTPVLRNTSAQYAIVRLLQIIAFSLLNLNHMSSFYVFIMSSSRFRHQ</sequence>
<accession>A0A820N1M9</accession>
<reference evidence="2" key="1">
    <citation type="submission" date="2021-02" db="EMBL/GenBank/DDBJ databases">
        <authorList>
            <person name="Nowell W R."/>
        </authorList>
    </citation>
    <scope>NUCLEOTIDE SEQUENCE</scope>
</reference>
<feature type="transmembrane region" description="Helical" evidence="1">
    <location>
        <begin position="70"/>
        <end position="90"/>
    </location>
</feature>
<feature type="transmembrane region" description="Helical" evidence="1">
    <location>
        <begin position="30"/>
        <end position="50"/>
    </location>
</feature>
<keyword evidence="1" id="KW-1133">Transmembrane helix</keyword>
<organism evidence="2 3">
    <name type="scientific">Adineta steineri</name>
    <dbReference type="NCBI Taxonomy" id="433720"/>
    <lineage>
        <taxon>Eukaryota</taxon>
        <taxon>Metazoa</taxon>
        <taxon>Spiralia</taxon>
        <taxon>Gnathifera</taxon>
        <taxon>Rotifera</taxon>
        <taxon>Eurotatoria</taxon>
        <taxon>Bdelloidea</taxon>
        <taxon>Adinetida</taxon>
        <taxon>Adinetidae</taxon>
        <taxon>Adineta</taxon>
    </lineage>
</organism>
<keyword evidence="1" id="KW-0812">Transmembrane</keyword>